<dbReference type="GeneID" id="113465077"/>
<keyword evidence="2" id="KW-1185">Reference proteome</keyword>
<name>A0AAJ7SAM6_9HYME</name>
<dbReference type="AlphaFoldDB" id="A0AAJ7SAM6"/>
<feature type="non-terminal residue" evidence="3">
    <location>
        <position position="1"/>
    </location>
</feature>
<dbReference type="Proteomes" id="UP000694925">
    <property type="component" value="Unplaced"/>
</dbReference>
<proteinExistence type="predicted"/>
<evidence type="ECO:0000313" key="2">
    <source>
        <dbReference type="Proteomes" id="UP000694925"/>
    </source>
</evidence>
<protein>
    <submittedName>
        <fullName evidence="3">Uncharacterized protein LOC113465077</fullName>
    </submittedName>
</protein>
<dbReference type="KEGG" id="ccal:113465077"/>
<dbReference type="RefSeq" id="XP_026674371.1">
    <property type="nucleotide sequence ID" value="XM_026818570.1"/>
</dbReference>
<reference evidence="3" key="1">
    <citation type="submission" date="2025-08" db="UniProtKB">
        <authorList>
            <consortium name="RefSeq"/>
        </authorList>
    </citation>
    <scope>IDENTIFICATION</scope>
    <source>
        <tissue evidence="3">Whole body</tissue>
    </source>
</reference>
<gene>
    <name evidence="3" type="primary">LOC113465077</name>
</gene>
<organism evidence="2 3">
    <name type="scientific">Ceratina calcarata</name>
    <dbReference type="NCBI Taxonomy" id="156304"/>
    <lineage>
        <taxon>Eukaryota</taxon>
        <taxon>Metazoa</taxon>
        <taxon>Ecdysozoa</taxon>
        <taxon>Arthropoda</taxon>
        <taxon>Hexapoda</taxon>
        <taxon>Insecta</taxon>
        <taxon>Pterygota</taxon>
        <taxon>Neoptera</taxon>
        <taxon>Endopterygota</taxon>
        <taxon>Hymenoptera</taxon>
        <taxon>Apocrita</taxon>
        <taxon>Aculeata</taxon>
        <taxon>Apoidea</taxon>
        <taxon>Anthophila</taxon>
        <taxon>Apidae</taxon>
        <taxon>Ceratina</taxon>
        <taxon>Zadontomerus</taxon>
    </lineage>
</organism>
<feature type="compositionally biased region" description="Basic and acidic residues" evidence="1">
    <location>
        <begin position="283"/>
        <end position="301"/>
    </location>
</feature>
<evidence type="ECO:0000256" key="1">
    <source>
        <dbReference type="SAM" id="MobiDB-lite"/>
    </source>
</evidence>
<accession>A0AAJ7SAM6</accession>
<sequence length="337" mass="39025">TSHCSQDDLALLRGPSMVPSVLKENVRTFWFRQPRDQPVQYGIGNCGKQCPPCVDLICKGLPSKCLQFEGKKTKTKRKRKLLSSRKQEFWDAKPNNCKKEKIPEKPKLTLWESLFGPCPQRSWPDPCTCRLAYRERKKLRHHDPRLRDPRYQITAGDVLLYTEQVKRTRSGECAEPQPKPPPSFKVPKAVLFSMMSDSSESVSQIAWQNRMTLTQGPCESDPCERPRPYKRPYEELRPPENRRKQVNLKAGIAADDVPLPMNRNAYYFDALPPRKSARTYDLLKDLESQQGEKRKAEEKPASEMQTLKRSRIEQLKILITQKNPSHCKSSSLFDRQN</sequence>
<evidence type="ECO:0000313" key="3">
    <source>
        <dbReference type="RefSeq" id="XP_026674371.1"/>
    </source>
</evidence>
<feature type="region of interest" description="Disordered" evidence="1">
    <location>
        <begin position="283"/>
        <end position="309"/>
    </location>
</feature>